<name>A0A8J3L6B2_9ACTN</name>
<evidence type="ECO:0000313" key="1">
    <source>
        <dbReference type="EMBL" id="GIG13145.1"/>
    </source>
</evidence>
<reference evidence="1" key="1">
    <citation type="submission" date="2021-01" db="EMBL/GenBank/DDBJ databases">
        <title>Whole genome shotgun sequence of Catellatospora methionotrophica NBRC 14553.</title>
        <authorList>
            <person name="Komaki H."/>
            <person name="Tamura T."/>
        </authorList>
    </citation>
    <scope>NUCLEOTIDE SEQUENCE</scope>
    <source>
        <strain evidence="1">NBRC 14553</strain>
    </source>
</reference>
<accession>A0A8J3L6B2</accession>
<proteinExistence type="predicted"/>
<comment type="caution">
    <text evidence="1">The sequence shown here is derived from an EMBL/GenBank/DDBJ whole genome shotgun (WGS) entry which is preliminary data.</text>
</comment>
<gene>
    <name evidence="1" type="ORF">Cme02nite_14770</name>
</gene>
<keyword evidence="2" id="KW-1185">Reference proteome</keyword>
<protein>
    <submittedName>
        <fullName evidence="1">Uncharacterized protein</fullName>
    </submittedName>
</protein>
<evidence type="ECO:0000313" key="2">
    <source>
        <dbReference type="Proteomes" id="UP000660339"/>
    </source>
</evidence>
<dbReference type="EMBL" id="BONJ01000004">
    <property type="protein sequence ID" value="GIG13145.1"/>
    <property type="molecule type" value="Genomic_DNA"/>
</dbReference>
<dbReference type="AlphaFoldDB" id="A0A8J3L6B2"/>
<dbReference type="Proteomes" id="UP000660339">
    <property type="component" value="Unassembled WGS sequence"/>
</dbReference>
<sequence length="87" mass="9410">MLQIAQSAATIDMDKWLPEEQVMQLQFLWKDASSGGGGCPALYAVDGGYVVQGVKLTDDDRAQLRQLAEGEDAVFVPANVLDRLRGA</sequence>
<organism evidence="1 2">
    <name type="scientific">Catellatospora methionotrophica</name>
    <dbReference type="NCBI Taxonomy" id="121620"/>
    <lineage>
        <taxon>Bacteria</taxon>
        <taxon>Bacillati</taxon>
        <taxon>Actinomycetota</taxon>
        <taxon>Actinomycetes</taxon>
        <taxon>Micromonosporales</taxon>
        <taxon>Micromonosporaceae</taxon>
        <taxon>Catellatospora</taxon>
    </lineage>
</organism>